<gene>
    <name evidence="3" type="ORF">PLICRDRAFT_147661</name>
</gene>
<dbReference type="InterPro" id="IPR046521">
    <property type="entry name" value="DUF6698"/>
</dbReference>
<reference evidence="3 4" key="1">
    <citation type="submission" date="2014-06" db="EMBL/GenBank/DDBJ databases">
        <title>Evolutionary Origins and Diversification of the Mycorrhizal Mutualists.</title>
        <authorList>
            <consortium name="DOE Joint Genome Institute"/>
            <consortium name="Mycorrhizal Genomics Consortium"/>
            <person name="Kohler A."/>
            <person name="Kuo A."/>
            <person name="Nagy L.G."/>
            <person name="Floudas D."/>
            <person name="Copeland A."/>
            <person name="Barry K.W."/>
            <person name="Cichocki N."/>
            <person name="Veneault-Fourrey C."/>
            <person name="LaButti K."/>
            <person name="Lindquist E.A."/>
            <person name="Lipzen A."/>
            <person name="Lundell T."/>
            <person name="Morin E."/>
            <person name="Murat C."/>
            <person name="Riley R."/>
            <person name="Ohm R."/>
            <person name="Sun H."/>
            <person name="Tunlid A."/>
            <person name="Henrissat B."/>
            <person name="Grigoriev I.V."/>
            <person name="Hibbett D.S."/>
            <person name="Martin F."/>
        </authorList>
    </citation>
    <scope>NUCLEOTIDE SEQUENCE [LARGE SCALE GENOMIC DNA]</scope>
    <source>
        <strain evidence="3 4">FD-325 SS-3</strain>
    </source>
</reference>
<name>A0A0C9SWV2_PLICR</name>
<dbReference type="Proteomes" id="UP000053263">
    <property type="component" value="Unassembled WGS sequence"/>
</dbReference>
<evidence type="ECO:0000256" key="2">
    <source>
        <dbReference type="SAM" id="MobiDB-lite"/>
    </source>
</evidence>
<feature type="region of interest" description="Disordered" evidence="2">
    <location>
        <begin position="1"/>
        <end position="22"/>
    </location>
</feature>
<feature type="compositionally biased region" description="Acidic residues" evidence="2">
    <location>
        <begin position="271"/>
        <end position="282"/>
    </location>
</feature>
<feature type="coiled-coil region" evidence="1">
    <location>
        <begin position="24"/>
        <end position="51"/>
    </location>
</feature>
<dbReference type="HOGENOM" id="CLU_035918_5_1_1"/>
<dbReference type="AlphaFoldDB" id="A0A0C9SWV2"/>
<evidence type="ECO:0000256" key="1">
    <source>
        <dbReference type="SAM" id="Coils"/>
    </source>
</evidence>
<dbReference type="Pfam" id="PF20414">
    <property type="entry name" value="DUF6698"/>
    <property type="match status" value="1"/>
</dbReference>
<keyword evidence="4" id="KW-1185">Reference proteome</keyword>
<evidence type="ECO:0000313" key="3">
    <source>
        <dbReference type="EMBL" id="KII83955.1"/>
    </source>
</evidence>
<feature type="compositionally biased region" description="Acidic residues" evidence="2">
    <location>
        <begin position="10"/>
        <end position="20"/>
    </location>
</feature>
<evidence type="ECO:0000313" key="4">
    <source>
        <dbReference type="Proteomes" id="UP000053263"/>
    </source>
</evidence>
<accession>A0A0C9SWV2</accession>
<organism evidence="3 4">
    <name type="scientific">Plicaturopsis crispa FD-325 SS-3</name>
    <dbReference type="NCBI Taxonomy" id="944288"/>
    <lineage>
        <taxon>Eukaryota</taxon>
        <taxon>Fungi</taxon>
        <taxon>Dikarya</taxon>
        <taxon>Basidiomycota</taxon>
        <taxon>Agaricomycotina</taxon>
        <taxon>Agaricomycetes</taxon>
        <taxon>Agaricomycetidae</taxon>
        <taxon>Amylocorticiales</taxon>
        <taxon>Amylocorticiaceae</taxon>
        <taxon>Plicatura</taxon>
        <taxon>Plicaturopsis crispa</taxon>
    </lineage>
</organism>
<sequence length="418" mass="46649">MPPYAYPMTVDDDDDDDDTPELTHAGVKRRIAELEDDLERARHGAVKARSEAAVHKNMGRAMRRVVSFFDSPRNLVAEDDRRARIEGGLEDADDDEGFDHLSYDRLHRGFKALTKFIPVVNDKLNDDEFTSEKLHDFYKHITAGGNAARGDDAGKLKTSVVGWIAELFCVPVPPIDHDSKLERGLDHDATGALLCPAEFDWTYESVRTKIRNAHPDFLVTADRWPSFLYEKISEIDPENLDQGLFKGKMMLKGFTSIYNCPSSAREIVADDDVGNPEQINEDEPPKKKRKKEKTTTRSSVAVLIGLDAVTPRALAYTAVQVRFALSNVGSWRDSDGDFDYVDFYNNIVDYFEVPAGPVTAAANQDLLDWWTMRVLKPVNARRRPGQARNHASASVSKLAAQRAAKELVAVARAGAVAE</sequence>
<dbReference type="EMBL" id="KN832573">
    <property type="protein sequence ID" value="KII83955.1"/>
    <property type="molecule type" value="Genomic_DNA"/>
</dbReference>
<protein>
    <submittedName>
        <fullName evidence="3">Uncharacterized protein</fullName>
    </submittedName>
</protein>
<feature type="region of interest" description="Disordered" evidence="2">
    <location>
        <begin position="271"/>
        <end position="294"/>
    </location>
</feature>
<proteinExistence type="predicted"/>
<keyword evidence="1" id="KW-0175">Coiled coil</keyword>
<dbReference type="OrthoDB" id="2662502at2759"/>